<evidence type="ECO:0000313" key="2">
    <source>
        <dbReference type="Proteomes" id="UP000077315"/>
    </source>
</evidence>
<accession>A0A163DIX1</accession>
<proteinExistence type="predicted"/>
<reference evidence="2" key="1">
    <citation type="submission" date="2015-06" db="EMBL/GenBank/DDBJ databases">
        <title>Expansion of signal transduction pathways in fungi by whole-genome duplication.</title>
        <authorList>
            <consortium name="DOE Joint Genome Institute"/>
            <person name="Corrochano L.M."/>
            <person name="Kuo A."/>
            <person name="Marcet-Houben M."/>
            <person name="Polaino S."/>
            <person name="Salamov A."/>
            <person name="Villalobos J.M."/>
            <person name="Alvarez M.I."/>
            <person name="Avalos J."/>
            <person name="Benito E.P."/>
            <person name="Benoit I."/>
            <person name="Burger G."/>
            <person name="Camino L.P."/>
            <person name="Canovas D."/>
            <person name="Cerda-Olmedo E."/>
            <person name="Cheng J.-F."/>
            <person name="Dominguez A."/>
            <person name="Elias M."/>
            <person name="Eslava A.P."/>
            <person name="Glaser F."/>
            <person name="Grimwood J."/>
            <person name="Gutierrez G."/>
            <person name="Heitman J."/>
            <person name="Henrissat B."/>
            <person name="Iturriaga E.A."/>
            <person name="Lang B.F."/>
            <person name="Lavin J.L."/>
            <person name="Lee S."/>
            <person name="Li W."/>
            <person name="Lindquist E."/>
            <person name="Lopez-Garcia S."/>
            <person name="Luque E.M."/>
            <person name="Marcos A.T."/>
            <person name="Martin J."/>
            <person name="McCluskey K."/>
            <person name="Medina H.R."/>
            <person name="Miralles-Duran A."/>
            <person name="Miyazaki A."/>
            <person name="Munoz-Torres E."/>
            <person name="Oguiza J.A."/>
            <person name="Ohm R."/>
            <person name="Olmedo M."/>
            <person name="Orejas M."/>
            <person name="Ortiz-Castellanos L."/>
            <person name="Pisabarro A.G."/>
            <person name="Rodriguez-Romero J."/>
            <person name="Ruiz-Herrera J."/>
            <person name="Ruiz-Vazquez R."/>
            <person name="Sanz C."/>
            <person name="Schackwitz W."/>
            <person name="Schmutz J."/>
            <person name="Shahriari M."/>
            <person name="Shelest E."/>
            <person name="Silva-Franco F."/>
            <person name="Soanes D."/>
            <person name="Syed K."/>
            <person name="Tagua V.G."/>
            <person name="Talbot N.J."/>
            <person name="Thon M."/>
            <person name="De vries R.P."/>
            <person name="Wiebenga A."/>
            <person name="Yadav J.S."/>
            <person name="Braun E.L."/>
            <person name="Baker S."/>
            <person name="Garre V."/>
            <person name="Horwitz B."/>
            <person name="Torres-Martinez S."/>
            <person name="Idnurm A."/>
            <person name="Herrera-Estrella A."/>
            <person name="Gabaldon T."/>
            <person name="Grigoriev I.V."/>
        </authorList>
    </citation>
    <scope>NUCLEOTIDE SEQUENCE [LARGE SCALE GENOMIC DNA]</scope>
    <source>
        <strain evidence="2">NRRL 1555(-)</strain>
    </source>
</reference>
<protein>
    <submittedName>
        <fullName evidence="1">Uncharacterized protein</fullName>
    </submittedName>
</protein>
<keyword evidence="2" id="KW-1185">Reference proteome</keyword>
<dbReference type="GeneID" id="29003123"/>
<dbReference type="RefSeq" id="XP_018289590.1">
    <property type="nucleotide sequence ID" value="XM_018442217.1"/>
</dbReference>
<organism evidence="1 2">
    <name type="scientific">Phycomyces blakesleeanus (strain ATCC 8743b / DSM 1359 / FGSC 10004 / NBRC 33097 / NRRL 1555)</name>
    <dbReference type="NCBI Taxonomy" id="763407"/>
    <lineage>
        <taxon>Eukaryota</taxon>
        <taxon>Fungi</taxon>
        <taxon>Fungi incertae sedis</taxon>
        <taxon>Mucoromycota</taxon>
        <taxon>Mucoromycotina</taxon>
        <taxon>Mucoromycetes</taxon>
        <taxon>Mucorales</taxon>
        <taxon>Phycomycetaceae</taxon>
        <taxon>Phycomyces</taxon>
    </lineage>
</organism>
<gene>
    <name evidence="1" type="ORF">PHYBLDRAFT_70115</name>
</gene>
<name>A0A163DIX1_PHYB8</name>
<dbReference type="VEuPathDB" id="FungiDB:PHYBLDRAFT_70115"/>
<dbReference type="AlphaFoldDB" id="A0A163DIX1"/>
<dbReference type="InParanoid" id="A0A163DIX1"/>
<dbReference type="OrthoDB" id="10559764at2759"/>
<evidence type="ECO:0000313" key="1">
    <source>
        <dbReference type="EMBL" id="OAD71550.1"/>
    </source>
</evidence>
<sequence>MELDAVGNATAADHFFGKHFQKAFKSGKTEFKCYCYGCSKEHPLLQIPDQILPENTTIILPRLSTFLNERITPIRNRLPTIPVNKATLSRNSQEIIPVLR</sequence>
<dbReference type="Proteomes" id="UP000077315">
    <property type="component" value="Unassembled WGS sequence"/>
</dbReference>
<dbReference type="EMBL" id="KV440985">
    <property type="protein sequence ID" value="OAD71550.1"/>
    <property type="molecule type" value="Genomic_DNA"/>
</dbReference>